<dbReference type="SMART" id="SM00490">
    <property type="entry name" value="HELICc"/>
    <property type="match status" value="1"/>
</dbReference>
<evidence type="ECO:0000256" key="9">
    <source>
        <dbReference type="ARBA" id="ARBA00023125"/>
    </source>
</evidence>
<dbReference type="PANTHER" id="PTHR30580:SF0">
    <property type="entry name" value="PRIMOSOMAL PROTEIN N"/>
    <property type="match status" value="1"/>
</dbReference>
<dbReference type="FunFam" id="3.40.50.300:FF:000489">
    <property type="entry name" value="Primosome assembly protein PriA"/>
    <property type="match status" value="1"/>
</dbReference>
<dbReference type="Pfam" id="PF18074">
    <property type="entry name" value="PriA_C"/>
    <property type="match status" value="1"/>
</dbReference>
<dbReference type="NCBIfam" id="TIGR00595">
    <property type="entry name" value="priA"/>
    <property type="match status" value="1"/>
</dbReference>
<dbReference type="OrthoDB" id="9759544at2"/>
<dbReference type="NCBIfam" id="NF004066">
    <property type="entry name" value="PRK05580.1-3"/>
    <property type="match status" value="1"/>
</dbReference>
<proteinExistence type="inferred from homology"/>
<comment type="cofactor">
    <cofactor evidence="12">
        <name>Zn(2+)</name>
        <dbReference type="ChEBI" id="CHEBI:29105"/>
    </cofactor>
    <text evidence="12">Binds 2 zinc ions per subunit.</text>
</comment>
<feature type="binding site" evidence="12">
    <location>
        <position position="559"/>
    </location>
    <ligand>
        <name>Zn(2+)</name>
        <dbReference type="ChEBI" id="CHEBI:29105"/>
        <label>1</label>
    </ligand>
</feature>
<dbReference type="Gene3D" id="3.40.50.300">
    <property type="entry name" value="P-loop containing nucleotide triphosphate hydrolases"/>
    <property type="match status" value="2"/>
</dbReference>
<evidence type="ECO:0000256" key="2">
    <source>
        <dbReference type="ARBA" id="ARBA00022705"/>
    </source>
</evidence>
<dbReference type="PATRIC" id="fig|1616.3.peg.824"/>
<dbReference type="GO" id="GO:0005524">
    <property type="term" value="F:ATP binding"/>
    <property type="evidence" value="ECO:0007669"/>
    <property type="project" value="UniProtKB-UniRule"/>
</dbReference>
<feature type="binding site" evidence="12">
    <location>
        <position position="543"/>
    </location>
    <ligand>
        <name>Zn(2+)</name>
        <dbReference type="ChEBI" id="CHEBI:29105"/>
        <label>2</label>
    </ligand>
</feature>
<keyword evidence="5 12" id="KW-0378">Hydrolase</keyword>
<evidence type="ECO:0000256" key="3">
    <source>
        <dbReference type="ARBA" id="ARBA00022723"/>
    </source>
</evidence>
<dbReference type="InterPro" id="IPR005259">
    <property type="entry name" value="PriA"/>
</dbReference>
<dbReference type="GO" id="GO:0006310">
    <property type="term" value="P:DNA recombination"/>
    <property type="evidence" value="ECO:0007669"/>
    <property type="project" value="InterPro"/>
</dbReference>
<feature type="binding site" evidence="12">
    <location>
        <position position="525"/>
    </location>
    <ligand>
        <name>Zn(2+)</name>
        <dbReference type="ChEBI" id="CHEBI:29105"/>
        <label>2</label>
    </ligand>
</feature>
<dbReference type="PROSITE" id="PS51194">
    <property type="entry name" value="HELICASE_CTER"/>
    <property type="match status" value="1"/>
</dbReference>
<dbReference type="EC" id="5.6.2.4" evidence="12"/>
<comment type="caution">
    <text evidence="15">The sequence shown here is derived from an EMBL/GenBank/DDBJ whole genome shotgun (WGS) entry which is preliminary data.</text>
</comment>
<feature type="domain" description="Helicase ATP-binding" evidence="13">
    <location>
        <begin position="288"/>
        <end position="454"/>
    </location>
</feature>
<keyword evidence="6 12" id="KW-0347">Helicase</keyword>
<keyword evidence="3 12" id="KW-0479">Metal-binding</keyword>
<comment type="catalytic activity">
    <reaction evidence="12">
        <text>Couples ATP hydrolysis with the unwinding of duplex DNA by translocating in the 3'-5' direction.</text>
        <dbReference type="EC" id="5.6.2.4"/>
    </reaction>
</comment>
<dbReference type="InterPro" id="IPR042115">
    <property type="entry name" value="PriA_3primeBD_sf"/>
</dbReference>
<dbReference type="Pfam" id="PF17764">
    <property type="entry name" value="PriA_3primeBD"/>
    <property type="match status" value="1"/>
</dbReference>
<comment type="catalytic activity">
    <reaction evidence="11 12">
        <text>ATP + H2O = ADP + phosphate + H(+)</text>
        <dbReference type="Rhea" id="RHEA:13065"/>
        <dbReference type="ChEBI" id="CHEBI:15377"/>
        <dbReference type="ChEBI" id="CHEBI:15378"/>
        <dbReference type="ChEBI" id="CHEBI:30616"/>
        <dbReference type="ChEBI" id="CHEBI:43474"/>
        <dbReference type="ChEBI" id="CHEBI:456216"/>
        <dbReference type="EC" id="5.6.2.4"/>
    </reaction>
</comment>
<evidence type="ECO:0000256" key="6">
    <source>
        <dbReference type="ARBA" id="ARBA00022806"/>
    </source>
</evidence>
<evidence type="ECO:0000313" key="16">
    <source>
        <dbReference type="Proteomes" id="UP000051655"/>
    </source>
</evidence>
<dbReference type="RefSeq" id="WP_057755112.1">
    <property type="nucleotide sequence ID" value="NZ_JQBP01000003.1"/>
</dbReference>
<feature type="binding site" evidence="12">
    <location>
        <position position="528"/>
    </location>
    <ligand>
        <name>Zn(2+)</name>
        <dbReference type="ChEBI" id="CHEBI:29105"/>
        <label>2</label>
    </ligand>
</feature>
<comment type="function">
    <text evidence="12">Initiates the restart of stalled replication forks, which reloads the replicative helicase on sites other than the origin of replication. Recognizes and binds to abandoned replication forks and remodels them to uncover a helicase loading site. Promotes assembly of the primosome at these replication forks.</text>
</comment>
<comment type="similarity">
    <text evidence="12">Belongs to the helicase family. PriA subfamily.</text>
</comment>
<feature type="binding site" evidence="12">
    <location>
        <position position="516"/>
    </location>
    <ligand>
        <name>Zn(2+)</name>
        <dbReference type="ChEBI" id="CHEBI:29105"/>
        <label>1</label>
    </ligand>
</feature>
<dbReference type="Pfam" id="PF18319">
    <property type="entry name" value="Zn_ribbon_PriA"/>
    <property type="match status" value="1"/>
</dbReference>
<keyword evidence="10 12" id="KW-0413">Isomerase</keyword>
<dbReference type="AlphaFoldDB" id="A0A0R2JGQ5"/>
<dbReference type="GO" id="GO:0008270">
    <property type="term" value="F:zinc ion binding"/>
    <property type="evidence" value="ECO:0007669"/>
    <property type="project" value="UniProtKB-UniRule"/>
</dbReference>
<evidence type="ECO:0000259" key="13">
    <source>
        <dbReference type="PROSITE" id="PS51192"/>
    </source>
</evidence>
<keyword evidence="4 12" id="KW-0547">Nucleotide-binding</keyword>
<dbReference type="GO" id="GO:0006302">
    <property type="term" value="P:double-strand break repair"/>
    <property type="evidence" value="ECO:0007669"/>
    <property type="project" value="InterPro"/>
</dbReference>
<reference evidence="15 16" key="1">
    <citation type="journal article" date="2015" name="Genome Announc.">
        <title>Expanding the biotechnology potential of lactobacilli through comparative genomics of 213 strains and associated genera.</title>
        <authorList>
            <person name="Sun Z."/>
            <person name="Harris H.M."/>
            <person name="McCann A."/>
            <person name="Guo C."/>
            <person name="Argimon S."/>
            <person name="Zhang W."/>
            <person name="Yang X."/>
            <person name="Jeffery I.B."/>
            <person name="Cooney J.C."/>
            <person name="Kagawa T.F."/>
            <person name="Liu W."/>
            <person name="Song Y."/>
            <person name="Salvetti E."/>
            <person name="Wrobel A."/>
            <person name="Rasinkangas P."/>
            <person name="Parkhill J."/>
            <person name="Rea M.C."/>
            <person name="O'Sullivan O."/>
            <person name="Ritari J."/>
            <person name="Douillard F.P."/>
            <person name="Paul Ross R."/>
            <person name="Yang R."/>
            <person name="Briner A.E."/>
            <person name="Felis G.E."/>
            <person name="de Vos W.M."/>
            <person name="Barrangou R."/>
            <person name="Klaenhammer T.R."/>
            <person name="Caufield P.W."/>
            <person name="Cui Y."/>
            <person name="Zhang H."/>
            <person name="O'Toole P.W."/>
        </authorList>
    </citation>
    <scope>NUCLEOTIDE SEQUENCE [LARGE SCALE GENOMIC DNA]</scope>
    <source>
        <strain evidence="15 16">DSM 20593</strain>
    </source>
</reference>
<dbReference type="Pfam" id="PF00271">
    <property type="entry name" value="Helicase_C"/>
    <property type="match status" value="1"/>
</dbReference>
<dbReference type="InterPro" id="IPR041222">
    <property type="entry name" value="PriA_3primeBD"/>
</dbReference>
<keyword evidence="9 12" id="KW-0238">DNA-binding</keyword>
<organism evidence="15 16">
    <name type="scientific">Weissella kandleri</name>
    <dbReference type="NCBI Taxonomy" id="1616"/>
    <lineage>
        <taxon>Bacteria</taxon>
        <taxon>Bacillati</taxon>
        <taxon>Bacillota</taxon>
        <taxon>Bacilli</taxon>
        <taxon>Lactobacillales</taxon>
        <taxon>Lactobacillaceae</taxon>
        <taxon>Weissella</taxon>
    </lineage>
</organism>
<dbReference type="GO" id="GO:0043138">
    <property type="term" value="F:3'-5' DNA helicase activity"/>
    <property type="evidence" value="ECO:0007669"/>
    <property type="project" value="UniProtKB-EC"/>
</dbReference>
<dbReference type="InterPro" id="IPR014001">
    <property type="entry name" value="Helicase_ATP-bd"/>
</dbReference>
<dbReference type="InterPro" id="IPR027417">
    <property type="entry name" value="P-loop_NTPase"/>
</dbReference>
<dbReference type="STRING" id="1616.IV73_GL000804"/>
<evidence type="ECO:0000256" key="8">
    <source>
        <dbReference type="ARBA" id="ARBA00022840"/>
    </source>
</evidence>
<evidence type="ECO:0000256" key="7">
    <source>
        <dbReference type="ARBA" id="ARBA00022833"/>
    </source>
</evidence>
<dbReference type="CDD" id="cd17929">
    <property type="entry name" value="DEXHc_priA"/>
    <property type="match status" value="1"/>
</dbReference>
<keyword evidence="2 12" id="KW-0235">DNA replication</keyword>
<dbReference type="SUPFAM" id="SSF52540">
    <property type="entry name" value="P-loop containing nucleoside triphosphate hydrolases"/>
    <property type="match status" value="2"/>
</dbReference>
<dbReference type="FunFam" id="3.40.1440.60:FF:000001">
    <property type="entry name" value="Primosomal protein N"/>
    <property type="match status" value="1"/>
</dbReference>
<keyword evidence="16" id="KW-1185">Reference proteome</keyword>
<feature type="binding site" evidence="12">
    <location>
        <position position="546"/>
    </location>
    <ligand>
        <name>Zn(2+)</name>
        <dbReference type="ChEBI" id="CHEBI:29105"/>
        <label>2</label>
    </ligand>
</feature>
<feature type="domain" description="Helicase C-terminal" evidence="14">
    <location>
        <begin position="551"/>
        <end position="705"/>
    </location>
</feature>
<dbReference type="GO" id="GO:0003677">
    <property type="term" value="F:DNA binding"/>
    <property type="evidence" value="ECO:0007669"/>
    <property type="project" value="UniProtKB-UniRule"/>
</dbReference>
<dbReference type="Gene3D" id="3.40.1440.60">
    <property type="entry name" value="PriA, 3(prime) DNA-binding domain"/>
    <property type="match status" value="1"/>
</dbReference>
<sequence>MLIANVIVDVPTLQTNRPWAYGIPKQLQDVVTPGMRVQAPFGNGSRLLQGFVVSVETDNFTEFSDKKLKLIQGVLDLEPVLNPELIQLGQVMAKQNFAFQISMFQTMLPNFFRARYEKSLVLMEPSKVMDERVHQLFADRDEVAFNREEIPDELLSVLKRYQQQKIIKIHYHIKNQAKSKLVRQFKAQQTAENYLRLRSELKLSATKQARMLTYLSEHSNDEWRLVSALEKEFNFSSQDVKKAEEKGWLQTEYVEAYRQPETMNLSGYAQPLTLNFEQFEAYQTIQQALIEQKKRTFLLEGVTGSGKTEVYLHSIAQALELGKSAIMLVPEITLTPQMVQRVKGRFGAQVAVLHSGLSDGERYDEWRRINQGTARVVVGARSAIFAPVENLGLIIIDEEHENSYKQDDNPRYHAREVADWRADFHQATVVLGSATPSLESRARAQKGIYTLLHLQQRVKNNSLPRAEIIDMTESLKVNGDDLYSKKLIEAIKARLVRHEQTVLMLNRRGYANFMMCRDCGYVPMCPNCDLAMTVHADTHRLECHVCGATQSLPYVCPQCHSKRIRPFGTGTQKAEMQLQKLLPQAKILRMDNDTTRRKGSVEKLLTSFGRQEADILIGTQMIAKGLDFPNVTLVGVLNADTSLRLPDFRASERTFQLITQVAGRAGRADKAGEVLIQTFNPQHYAIQLAKDQDYERFYQQEMRLRHQWRYAPYYYSIQIKFVHADEMQAVQAAMQTAEWLKNHVADNTMIFGPAPSGVKRLKNKYHYQVLIRYQHDAQLEQAMTQLMDDAQKWQAKGVQISIDRDPLNIG</sequence>
<evidence type="ECO:0000256" key="11">
    <source>
        <dbReference type="ARBA" id="ARBA00048988"/>
    </source>
</evidence>
<feature type="binding site" evidence="12">
    <location>
        <position position="519"/>
    </location>
    <ligand>
        <name>Zn(2+)</name>
        <dbReference type="ChEBI" id="CHEBI:29105"/>
        <label>1</label>
    </ligand>
</feature>
<evidence type="ECO:0000256" key="4">
    <source>
        <dbReference type="ARBA" id="ARBA00022741"/>
    </source>
</evidence>
<dbReference type="HAMAP" id="MF_00983">
    <property type="entry name" value="PriA"/>
    <property type="match status" value="1"/>
</dbReference>
<accession>A0A0R2JGQ5</accession>
<dbReference type="PROSITE" id="PS51192">
    <property type="entry name" value="HELICASE_ATP_BIND_1"/>
    <property type="match status" value="1"/>
</dbReference>
<dbReference type="EMBL" id="JQBP01000003">
    <property type="protein sequence ID" value="KRN75046.1"/>
    <property type="molecule type" value="Genomic_DNA"/>
</dbReference>
<evidence type="ECO:0000256" key="10">
    <source>
        <dbReference type="ARBA" id="ARBA00023235"/>
    </source>
</evidence>
<dbReference type="Pfam" id="PF00270">
    <property type="entry name" value="DEAD"/>
    <property type="match status" value="1"/>
</dbReference>
<dbReference type="Proteomes" id="UP000051655">
    <property type="component" value="Unassembled WGS sequence"/>
</dbReference>
<comment type="subunit">
    <text evidence="12">Component of the replication restart primosome.</text>
</comment>
<dbReference type="InterPro" id="IPR011545">
    <property type="entry name" value="DEAD/DEAH_box_helicase_dom"/>
</dbReference>
<dbReference type="CDD" id="cd18804">
    <property type="entry name" value="SF2_C_priA"/>
    <property type="match status" value="1"/>
</dbReference>
<dbReference type="SMART" id="SM00487">
    <property type="entry name" value="DEXDc"/>
    <property type="match status" value="1"/>
</dbReference>
<dbReference type="GO" id="GO:0016887">
    <property type="term" value="F:ATP hydrolysis activity"/>
    <property type="evidence" value="ECO:0007669"/>
    <property type="project" value="RHEA"/>
</dbReference>
<dbReference type="GO" id="GO:0006270">
    <property type="term" value="P:DNA replication initiation"/>
    <property type="evidence" value="ECO:0007669"/>
    <property type="project" value="TreeGrafter"/>
</dbReference>
<evidence type="ECO:0000256" key="1">
    <source>
        <dbReference type="ARBA" id="ARBA00022515"/>
    </source>
</evidence>
<dbReference type="InterPro" id="IPR041236">
    <property type="entry name" value="PriA_C"/>
</dbReference>
<protein>
    <recommendedName>
        <fullName evidence="12">Replication restart protein PriA</fullName>
    </recommendedName>
    <alternativeName>
        <fullName evidence="12">ATP-dependent DNA helicase PriA</fullName>
        <ecNumber evidence="12">5.6.2.4</ecNumber>
    </alternativeName>
    <alternativeName>
        <fullName evidence="12">DNA 3'-5' helicase PriA</fullName>
    </alternativeName>
</protein>
<keyword evidence="7 12" id="KW-0862">Zinc</keyword>
<keyword evidence="8 12" id="KW-0067">ATP-binding</keyword>
<name>A0A0R2JGQ5_9LACO</name>
<gene>
    <name evidence="12" type="primary">priA</name>
    <name evidence="15" type="ORF">IV73_GL000804</name>
</gene>
<evidence type="ECO:0000256" key="5">
    <source>
        <dbReference type="ARBA" id="ARBA00022801"/>
    </source>
</evidence>
<evidence type="ECO:0000259" key="14">
    <source>
        <dbReference type="PROSITE" id="PS51194"/>
    </source>
</evidence>
<feature type="binding site" evidence="12">
    <location>
        <position position="556"/>
    </location>
    <ligand>
        <name>Zn(2+)</name>
        <dbReference type="ChEBI" id="CHEBI:29105"/>
        <label>1</label>
    </ligand>
</feature>
<evidence type="ECO:0000313" key="15">
    <source>
        <dbReference type="EMBL" id="KRN75046.1"/>
    </source>
</evidence>
<dbReference type="GO" id="GO:1990077">
    <property type="term" value="C:primosome complex"/>
    <property type="evidence" value="ECO:0007669"/>
    <property type="project" value="UniProtKB-UniRule"/>
</dbReference>
<keyword evidence="1 12" id="KW-0639">Primosome</keyword>
<dbReference type="GO" id="GO:0006269">
    <property type="term" value="P:DNA replication, synthesis of primer"/>
    <property type="evidence" value="ECO:0007669"/>
    <property type="project" value="UniProtKB-KW"/>
</dbReference>
<evidence type="ECO:0000256" key="12">
    <source>
        <dbReference type="HAMAP-Rule" id="MF_00983"/>
    </source>
</evidence>
<dbReference type="InterPro" id="IPR001650">
    <property type="entry name" value="Helicase_C-like"/>
</dbReference>
<dbReference type="InterPro" id="IPR040498">
    <property type="entry name" value="PriA_CRR"/>
</dbReference>
<dbReference type="PANTHER" id="PTHR30580">
    <property type="entry name" value="PRIMOSOMAL PROTEIN N"/>
    <property type="match status" value="1"/>
</dbReference>